<evidence type="ECO:0000256" key="1">
    <source>
        <dbReference type="SAM" id="Phobius"/>
    </source>
</evidence>
<dbReference type="EMBL" id="MK279902">
    <property type="protein sequence ID" value="AZS11914.1"/>
    <property type="molecule type" value="Genomic_DNA"/>
</dbReference>
<feature type="transmembrane region" description="Helical" evidence="1">
    <location>
        <begin position="12"/>
        <end position="31"/>
    </location>
</feature>
<feature type="transmembrane region" description="Helical" evidence="1">
    <location>
        <begin position="51"/>
        <end position="72"/>
    </location>
</feature>
<evidence type="ECO:0000313" key="2">
    <source>
        <dbReference type="EMBL" id="AZS11914.1"/>
    </source>
</evidence>
<keyword evidence="1" id="KW-0472">Membrane</keyword>
<accession>A0A3S9UNK2</accession>
<gene>
    <name evidence="2" type="primary">29</name>
    <name evidence="2" type="ORF">SEA_CITIUS_29</name>
</gene>
<proteinExistence type="predicted"/>
<feature type="transmembrane region" description="Helical" evidence="1">
    <location>
        <begin position="124"/>
        <end position="144"/>
    </location>
</feature>
<sequence length="153" mass="16962">MTFRYVPAWGLRGLQLAVLFEAAMRGLMYLLMPQMALSSDSLTELERSAPLYVWGLVFVAAAAFGLFGETLMSGTENYMGSSSQNNPRAWPSFVAHAALMILYVTLALAYGASLYGASLYDAGAAHFAIIPYDLLMIAYLHWLFARRRKSHVH</sequence>
<keyword evidence="1" id="KW-0812">Transmembrane</keyword>
<feature type="transmembrane region" description="Helical" evidence="1">
    <location>
        <begin position="93"/>
        <end position="112"/>
    </location>
</feature>
<reference evidence="2 3" key="1">
    <citation type="submission" date="2018-12" db="EMBL/GenBank/DDBJ databases">
        <authorList>
            <person name="Carrington J.A."/>
            <person name="Rose E.N."/>
            <person name="Hare J.M."/>
            <person name="Gaffney B.L."/>
            <person name="Staples A.K."/>
            <person name="King R.A."/>
            <person name="Rinehart C.A."/>
            <person name="Rowland N.S."/>
            <person name="Garlena R.A."/>
            <person name="Russell D.A."/>
            <person name="Pope W.H."/>
            <person name="Jacobs-Sera D."/>
            <person name="Hendrix R.W."/>
            <person name="Hatfull G.F."/>
        </authorList>
    </citation>
    <scope>NUCLEOTIDE SEQUENCE [LARGE SCALE GENOMIC DNA]</scope>
</reference>
<evidence type="ECO:0000313" key="3">
    <source>
        <dbReference type="Proteomes" id="UP000287518"/>
    </source>
</evidence>
<name>A0A3S9UNK2_9CAUD</name>
<dbReference type="Proteomes" id="UP000287518">
    <property type="component" value="Segment"/>
</dbReference>
<keyword evidence="1" id="KW-1133">Transmembrane helix</keyword>
<organism evidence="2 3">
    <name type="scientific">Mycobacterium phage Citius</name>
    <dbReference type="NCBI Taxonomy" id="2499035"/>
    <lineage>
        <taxon>Viruses</taxon>
        <taxon>Duplodnaviria</taxon>
        <taxon>Heunggongvirae</taxon>
        <taxon>Uroviricota</taxon>
        <taxon>Caudoviricetes</taxon>
        <taxon>Backyardiganvirus</taxon>
        <taxon>Backyardiganvirus peaches</taxon>
    </lineage>
</organism>
<protein>
    <submittedName>
        <fullName evidence="2">Minor tail protein</fullName>
    </submittedName>
</protein>